<feature type="non-terminal residue" evidence="1">
    <location>
        <position position="24"/>
    </location>
</feature>
<dbReference type="Proteomes" id="UP000681720">
    <property type="component" value="Unassembled WGS sequence"/>
</dbReference>
<evidence type="ECO:0000313" key="1">
    <source>
        <dbReference type="EMBL" id="CAF4876469.1"/>
    </source>
</evidence>
<accession>A0A8S3C053</accession>
<evidence type="ECO:0000313" key="2">
    <source>
        <dbReference type="Proteomes" id="UP000681720"/>
    </source>
</evidence>
<dbReference type="EMBL" id="CAJOBJ010169269">
    <property type="protein sequence ID" value="CAF4876469.1"/>
    <property type="molecule type" value="Genomic_DNA"/>
</dbReference>
<proteinExistence type="predicted"/>
<name>A0A8S3C053_9BILA</name>
<protein>
    <submittedName>
        <fullName evidence="1">Uncharacterized protein</fullName>
    </submittedName>
</protein>
<dbReference type="AlphaFoldDB" id="A0A8S3C053"/>
<organism evidence="1 2">
    <name type="scientific">Rotaria magnacalcarata</name>
    <dbReference type="NCBI Taxonomy" id="392030"/>
    <lineage>
        <taxon>Eukaryota</taxon>
        <taxon>Metazoa</taxon>
        <taxon>Spiralia</taxon>
        <taxon>Gnathifera</taxon>
        <taxon>Rotifera</taxon>
        <taxon>Eurotatoria</taxon>
        <taxon>Bdelloidea</taxon>
        <taxon>Philodinida</taxon>
        <taxon>Philodinidae</taxon>
        <taxon>Rotaria</taxon>
    </lineage>
</organism>
<reference evidence="1" key="1">
    <citation type="submission" date="2021-02" db="EMBL/GenBank/DDBJ databases">
        <authorList>
            <person name="Nowell W R."/>
        </authorList>
    </citation>
    <scope>NUCLEOTIDE SEQUENCE</scope>
</reference>
<sequence length="24" mass="2610">MATYIFLDPNDIVQQQQAMAAVAA</sequence>
<gene>
    <name evidence="1" type="ORF">GIL414_LOCUS50640</name>
</gene>
<comment type="caution">
    <text evidence="1">The sequence shown here is derived from an EMBL/GenBank/DDBJ whole genome shotgun (WGS) entry which is preliminary data.</text>
</comment>